<evidence type="ECO:0000256" key="1">
    <source>
        <dbReference type="ARBA" id="ARBA00022658"/>
    </source>
</evidence>
<accession>A0A4U5UDX4</accession>
<protein>
    <submittedName>
        <fullName evidence="2">Guanine nucleotide exchange factor DBS DBL's big sister MCF2-transforming sequence-like protein</fullName>
    </submittedName>
</protein>
<dbReference type="InterPro" id="IPR051336">
    <property type="entry name" value="RhoGEF_Guanine_NuclExch_SF"/>
</dbReference>
<dbReference type="GO" id="GO:0005737">
    <property type="term" value="C:cytoplasm"/>
    <property type="evidence" value="ECO:0007669"/>
    <property type="project" value="TreeGrafter"/>
</dbReference>
<dbReference type="PANTHER" id="PTHR22826">
    <property type="entry name" value="RHO GUANINE EXCHANGE FACTOR-RELATED"/>
    <property type="match status" value="1"/>
</dbReference>
<proteinExistence type="predicted"/>
<evidence type="ECO:0000313" key="2">
    <source>
        <dbReference type="EMBL" id="TKS72220.1"/>
    </source>
</evidence>
<dbReference type="PANTHER" id="PTHR22826:SF146">
    <property type="entry name" value="PROTO-ONCOGENE DBL"/>
    <property type="match status" value="1"/>
</dbReference>
<gene>
    <name evidence="2" type="ORF">D9C73_006294</name>
</gene>
<dbReference type="Proteomes" id="UP000298787">
    <property type="component" value="Chromosome 6"/>
</dbReference>
<keyword evidence="1" id="KW-0344">Guanine-nucleotide releasing factor</keyword>
<sequence length="123" mass="13677">MGPASLQEESESEKEPKVEMESYRYLLQAGSQLESTLQQVTVPVSMKEVGGYIEKQVAYLSGGRGEDSSVIITLPECSAFSDIPEEALAKVFTYLTLIPRAPKAQHLYSEHSWLLTSLCQMPY</sequence>
<dbReference type="EMBL" id="CM014083">
    <property type="protein sequence ID" value="TKS72220.1"/>
    <property type="molecule type" value="Genomic_DNA"/>
</dbReference>
<dbReference type="AlphaFoldDB" id="A0A4U5UDX4"/>
<reference evidence="2 3" key="1">
    <citation type="submission" date="2019-01" db="EMBL/GenBank/DDBJ databases">
        <title>Genome Assembly of Collichthys lucidus.</title>
        <authorList>
            <person name="Cai M."/>
            <person name="Xiao S."/>
        </authorList>
    </citation>
    <scope>NUCLEOTIDE SEQUENCE [LARGE SCALE GENOMIC DNA]</scope>
    <source>
        <strain evidence="2">JT15FE1705JMU</strain>
        <tissue evidence="2">Muscle</tissue>
    </source>
</reference>
<dbReference type="GO" id="GO:0005085">
    <property type="term" value="F:guanyl-nucleotide exchange factor activity"/>
    <property type="evidence" value="ECO:0007669"/>
    <property type="project" value="UniProtKB-KW"/>
</dbReference>
<dbReference type="STRING" id="240159.A0A4U5UDX4"/>
<name>A0A4U5UDX4_COLLU</name>
<organism evidence="2 3">
    <name type="scientific">Collichthys lucidus</name>
    <name type="common">Big head croaker</name>
    <name type="synonym">Sciaena lucida</name>
    <dbReference type="NCBI Taxonomy" id="240159"/>
    <lineage>
        <taxon>Eukaryota</taxon>
        <taxon>Metazoa</taxon>
        <taxon>Chordata</taxon>
        <taxon>Craniata</taxon>
        <taxon>Vertebrata</taxon>
        <taxon>Euteleostomi</taxon>
        <taxon>Actinopterygii</taxon>
        <taxon>Neopterygii</taxon>
        <taxon>Teleostei</taxon>
        <taxon>Neoteleostei</taxon>
        <taxon>Acanthomorphata</taxon>
        <taxon>Eupercaria</taxon>
        <taxon>Sciaenidae</taxon>
        <taxon>Collichthys</taxon>
    </lineage>
</organism>
<evidence type="ECO:0000313" key="3">
    <source>
        <dbReference type="Proteomes" id="UP000298787"/>
    </source>
</evidence>
<dbReference type="GO" id="GO:0016358">
    <property type="term" value="P:dendrite development"/>
    <property type="evidence" value="ECO:0007669"/>
    <property type="project" value="TreeGrafter"/>
</dbReference>
<keyword evidence="3" id="KW-1185">Reference proteome</keyword>